<evidence type="ECO:0000256" key="8">
    <source>
        <dbReference type="ARBA" id="ARBA00022989"/>
    </source>
</evidence>
<sequence length="991" mass="109318">MCCLRQLFLVSLGVTAWALHESDVGMVDWNTKLIGVPHDSPHTAPVFHGDYVLAATNNNVLAALNATDGSIVWRSIYDAEDPIMAFSHHDNSVSSLSGPGGSTLRTYDLETGHLILEKQLHNPVDGRLHEPQNLGISLLRSTNLSLNSTAYFALTNGDSVTHLDETGDTLWTWNSPDQGSLVLYSHLIADPSTVYLVGLAKSFASYTLHVTTLSATTGELIASVNIPANIKDERSKFVAVSSQTGPTTTTCVNWLEDGALKAAVLTPDLKGQIMALPGVKYDRISDFGLSTNGQFLAIKEGGAAHVMHFDAQAYSLRPIWEFGDAAPSQVQSDSHFVGSLGRDGQPRVARVYWSNAHNKAIHQTLTINLSEGKASASGFAFPFQTFDHGVVRHVAFDGSSTGETHENTRTLLTTTTGSIQLWQHDKMQWVREEALASIQVAEFVELPEKKVVMSHAVMDEEGYFERLQRQLSDAKNLPQYLANFARRFATGSYATVTTSAASSSAEDTLTRDAFGFRQIIVAATPYGKLFGIDSSNGRVLWSRVLGLGWAAKVGGTIFPTKMFVTRTVSDPEGPQIVLVTQRRADNSLVDTVLFHVNALTGDDVREEHQSIPRDLLQGLDAVMGPLVDVFMLPNENRTIVMLDEYLQARLYPDTPSAQAEFESFVPSIHLALRTDVPGQRQILGHQLTLNLELSQFYVAYPTWSLSLPPKEEIRAIIPNTRGPVASIGKVLGNRMTLYKYLNPHLTLVLTSSPPSSTLVPAAGGVCDMQATLTENWLVYHYFDDEFSGTGESKGNRVVSVEFYEGDGPDDKTKSSELSSYSNKTLHISAYEQSFIMPHGITAISPTLTKFGVSMKDIIVANRKNSIQSIPRRLLNPRRPKHKPTSEEQEEMLVQYDAVLPDDARLVLSHNYEVATSAVSLPLHLLLESTSLVFVYGLDLFFTRIAPSGTFDVLSENFNKVQLLLTACWACGLRLWLTKPMVRRKWLRERWY</sequence>
<dbReference type="GO" id="GO:0034975">
    <property type="term" value="P:protein folding in endoplasmic reticulum"/>
    <property type="evidence" value="ECO:0007669"/>
    <property type="project" value="TreeGrafter"/>
</dbReference>
<evidence type="ECO:0000256" key="7">
    <source>
        <dbReference type="ARBA" id="ARBA00022824"/>
    </source>
</evidence>
<dbReference type="AlphaFoldDB" id="A0A9P6ZNB5"/>
<dbReference type="Pfam" id="PF25293">
    <property type="entry name" value="Beta-prop_EMC1_N"/>
    <property type="match status" value="1"/>
</dbReference>
<evidence type="ECO:0000259" key="12">
    <source>
        <dbReference type="Pfam" id="PF07774"/>
    </source>
</evidence>
<dbReference type="GO" id="GO:0072546">
    <property type="term" value="C:EMC complex"/>
    <property type="evidence" value="ECO:0007669"/>
    <property type="project" value="InterPro"/>
</dbReference>
<dbReference type="PANTHER" id="PTHR21573:SF0">
    <property type="entry name" value="ER MEMBRANE PROTEIN COMPLEX SUBUNIT 1"/>
    <property type="match status" value="1"/>
</dbReference>
<evidence type="ECO:0000313" key="14">
    <source>
        <dbReference type="EMBL" id="KAG1773309.1"/>
    </source>
</evidence>
<dbReference type="InterPro" id="IPR015943">
    <property type="entry name" value="WD40/YVTN_repeat-like_dom_sf"/>
</dbReference>
<comment type="caution">
    <text evidence="14">The sequence shown here is derived from an EMBL/GenBank/DDBJ whole genome shotgun (WGS) entry which is preliminary data.</text>
</comment>
<evidence type="ECO:0000256" key="9">
    <source>
        <dbReference type="ARBA" id="ARBA00023136"/>
    </source>
</evidence>
<feature type="chain" id="PRO_5040393818" description="ER membrane protein complex subunit 1" evidence="11">
    <location>
        <begin position="19"/>
        <end position="991"/>
    </location>
</feature>
<keyword evidence="9" id="KW-0472">Membrane</keyword>
<evidence type="ECO:0000256" key="4">
    <source>
        <dbReference type="ARBA" id="ARBA00020824"/>
    </source>
</evidence>
<evidence type="ECO:0000256" key="10">
    <source>
        <dbReference type="ARBA" id="ARBA00023180"/>
    </source>
</evidence>
<keyword evidence="15" id="KW-1185">Reference proteome</keyword>
<evidence type="ECO:0000256" key="6">
    <source>
        <dbReference type="ARBA" id="ARBA00022729"/>
    </source>
</evidence>
<organism evidence="14 15">
    <name type="scientific">Suillus placidus</name>
    <dbReference type="NCBI Taxonomy" id="48579"/>
    <lineage>
        <taxon>Eukaryota</taxon>
        <taxon>Fungi</taxon>
        <taxon>Dikarya</taxon>
        <taxon>Basidiomycota</taxon>
        <taxon>Agaricomycotina</taxon>
        <taxon>Agaricomycetes</taxon>
        <taxon>Agaricomycetidae</taxon>
        <taxon>Boletales</taxon>
        <taxon>Suillineae</taxon>
        <taxon>Suillaceae</taxon>
        <taxon>Suillus</taxon>
    </lineage>
</organism>
<keyword evidence="6 11" id="KW-0732">Signal</keyword>
<feature type="domain" description="EMC1 first beta-propeller" evidence="13">
    <location>
        <begin position="18"/>
        <end position="433"/>
    </location>
</feature>
<evidence type="ECO:0000259" key="13">
    <source>
        <dbReference type="Pfam" id="PF25293"/>
    </source>
</evidence>
<accession>A0A9P6ZNB5</accession>
<reference evidence="14" key="1">
    <citation type="journal article" date="2020" name="New Phytol.">
        <title>Comparative genomics reveals dynamic genome evolution in host specialist ectomycorrhizal fungi.</title>
        <authorList>
            <person name="Lofgren L.A."/>
            <person name="Nguyen N.H."/>
            <person name="Vilgalys R."/>
            <person name="Ruytinx J."/>
            <person name="Liao H.L."/>
            <person name="Branco S."/>
            <person name="Kuo A."/>
            <person name="LaButti K."/>
            <person name="Lipzen A."/>
            <person name="Andreopoulos W."/>
            <person name="Pangilinan J."/>
            <person name="Riley R."/>
            <person name="Hundley H."/>
            <person name="Na H."/>
            <person name="Barry K."/>
            <person name="Grigoriev I.V."/>
            <person name="Stajich J.E."/>
            <person name="Kennedy P.G."/>
        </authorList>
    </citation>
    <scope>NUCLEOTIDE SEQUENCE</scope>
    <source>
        <strain evidence="14">DOB743</strain>
    </source>
</reference>
<keyword evidence="8" id="KW-1133">Transmembrane helix</keyword>
<comment type="subunit">
    <text evidence="3">Component of the ER membrane protein complex (EMC).</text>
</comment>
<evidence type="ECO:0000256" key="3">
    <source>
        <dbReference type="ARBA" id="ARBA00011276"/>
    </source>
</evidence>
<dbReference type="OrthoDB" id="28092at2759"/>
<keyword evidence="5" id="KW-0812">Transmembrane</keyword>
<dbReference type="InterPro" id="IPR011678">
    <property type="entry name" value="EMC1_C"/>
</dbReference>
<dbReference type="Pfam" id="PF07774">
    <property type="entry name" value="EMC1_C"/>
    <property type="match status" value="1"/>
</dbReference>
<evidence type="ECO:0000313" key="15">
    <source>
        <dbReference type="Proteomes" id="UP000714275"/>
    </source>
</evidence>
<dbReference type="InterPro" id="IPR026895">
    <property type="entry name" value="EMC1"/>
</dbReference>
<keyword evidence="10" id="KW-0325">Glycoprotein</keyword>
<keyword evidence="7" id="KW-0256">Endoplasmic reticulum</keyword>
<dbReference type="Gene3D" id="2.130.10.10">
    <property type="entry name" value="YVTN repeat-like/Quinoprotein amine dehydrogenase"/>
    <property type="match status" value="1"/>
</dbReference>
<dbReference type="PANTHER" id="PTHR21573">
    <property type="entry name" value="ER MEMBRANE PROTEIN COMPLEX SUBUNIT 1"/>
    <property type="match status" value="1"/>
</dbReference>
<comment type="subcellular location">
    <subcellularLocation>
        <location evidence="1">Endoplasmic reticulum membrane</location>
        <topology evidence="1">Single-pass type I membrane protein</topology>
    </subcellularLocation>
</comment>
<comment type="similarity">
    <text evidence="2">Belongs to the EMC1 family.</text>
</comment>
<evidence type="ECO:0000256" key="2">
    <source>
        <dbReference type="ARBA" id="ARBA00007904"/>
    </source>
</evidence>
<name>A0A9P6ZNB5_9AGAM</name>
<dbReference type="InterPro" id="IPR058545">
    <property type="entry name" value="Beta-prop_EMC1_1st"/>
</dbReference>
<evidence type="ECO:0000256" key="1">
    <source>
        <dbReference type="ARBA" id="ARBA00004115"/>
    </source>
</evidence>
<proteinExistence type="inferred from homology"/>
<dbReference type="InterPro" id="IPR011047">
    <property type="entry name" value="Quinoprotein_ADH-like_sf"/>
</dbReference>
<dbReference type="SUPFAM" id="SSF50998">
    <property type="entry name" value="Quinoprotein alcohol dehydrogenase-like"/>
    <property type="match status" value="1"/>
</dbReference>
<feature type="domain" description="ER membrane protein complex subunit 1 C-terminal" evidence="12">
    <location>
        <begin position="773"/>
        <end position="990"/>
    </location>
</feature>
<dbReference type="EMBL" id="JABBWD010000049">
    <property type="protein sequence ID" value="KAG1773309.1"/>
    <property type="molecule type" value="Genomic_DNA"/>
</dbReference>
<evidence type="ECO:0000256" key="11">
    <source>
        <dbReference type="SAM" id="SignalP"/>
    </source>
</evidence>
<protein>
    <recommendedName>
        <fullName evidence="4">ER membrane protein complex subunit 1</fullName>
    </recommendedName>
</protein>
<evidence type="ECO:0000256" key="5">
    <source>
        <dbReference type="ARBA" id="ARBA00022692"/>
    </source>
</evidence>
<dbReference type="Proteomes" id="UP000714275">
    <property type="component" value="Unassembled WGS sequence"/>
</dbReference>
<feature type="signal peptide" evidence="11">
    <location>
        <begin position="1"/>
        <end position="18"/>
    </location>
</feature>
<gene>
    <name evidence="14" type="ORF">EV702DRAFT_1281229</name>
</gene>